<dbReference type="EMBL" id="OZ023713">
    <property type="protein sequence ID" value="CAK9861385.1"/>
    <property type="molecule type" value="Genomic_DNA"/>
</dbReference>
<proteinExistence type="predicted"/>
<dbReference type="Proteomes" id="UP001497522">
    <property type="component" value="Chromosome 12"/>
</dbReference>
<accession>A0ABP1AFS2</accession>
<reference evidence="1" key="1">
    <citation type="submission" date="2024-03" db="EMBL/GenBank/DDBJ databases">
        <authorList>
            <consortium name="ELIXIR-Norway"/>
            <consortium name="Elixir Norway"/>
        </authorList>
    </citation>
    <scope>NUCLEOTIDE SEQUENCE</scope>
</reference>
<protein>
    <submittedName>
        <fullName evidence="1">Uncharacterized protein</fullName>
    </submittedName>
</protein>
<sequence length="73" mass="8554">MRGKEAKSFSEKRAKEKYNGTFKRVWAGEVKNKRMKHHGSKSKRMEVAYRMCTKRCSEPVLLATQMLMELDDA</sequence>
<keyword evidence="2" id="KW-1185">Reference proteome</keyword>
<evidence type="ECO:0000313" key="1">
    <source>
        <dbReference type="EMBL" id="CAK9861385.1"/>
    </source>
</evidence>
<name>A0ABP1AFS2_9BRYO</name>
<evidence type="ECO:0000313" key="2">
    <source>
        <dbReference type="Proteomes" id="UP001497522"/>
    </source>
</evidence>
<gene>
    <name evidence="1" type="ORF">CSSPJE1EN2_LOCUS4380</name>
</gene>
<organism evidence="1 2">
    <name type="scientific">Sphagnum jensenii</name>
    <dbReference type="NCBI Taxonomy" id="128206"/>
    <lineage>
        <taxon>Eukaryota</taxon>
        <taxon>Viridiplantae</taxon>
        <taxon>Streptophyta</taxon>
        <taxon>Embryophyta</taxon>
        <taxon>Bryophyta</taxon>
        <taxon>Sphagnophytina</taxon>
        <taxon>Sphagnopsida</taxon>
        <taxon>Sphagnales</taxon>
        <taxon>Sphagnaceae</taxon>
        <taxon>Sphagnum</taxon>
    </lineage>
</organism>